<protein>
    <submittedName>
        <fullName evidence="2">Uncharacterized protein</fullName>
    </submittedName>
</protein>
<evidence type="ECO:0000313" key="3">
    <source>
        <dbReference type="Proteomes" id="UP001283361"/>
    </source>
</evidence>
<evidence type="ECO:0000313" key="2">
    <source>
        <dbReference type="EMBL" id="KAK3797456.1"/>
    </source>
</evidence>
<comment type="caution">
    <text evidence="2">The sequence shown here is derived from an EMBL/GenBank/DDBJ whole genome shotgun (WGS) entry which is preliminary data.</text>
</comment>
<dbReference type="EMBL" id="JAWDGP010000761">
    <property type="protein sequence ID" value="KAK3797456.1"/>
    <property type="molecule type" value="Genomic_DNA"/>
</dbReference>
<feature type="region of interest" description="Disordered" evidence="1">
    <location>
        <begin position="96"/>
        <end position="116"/>
    </location>
</feature>
<accession>A0AAE1B234</accession>
<dbReference type="AlphaFoldDB" id="A0AAE1B234"/>
<organism evidence="2 3">
    <name type="scientific">Elysia crispata</name>
    <name type="common">lettuce slug</name>
    <dbReference type="NCBI Taxonomy" id="231223"/>
    <lineage>
        <taxon>Eukaryota</taxon>
        <taxon>Metazoa</taxon>
        <taxon>Spiralia</taxon>
        <taxon>Lophotrochozoa</taxon>
        <taxon>Mollusca</taxon>
        <taxon>Gastropoda</taxon>
        <taxon>Heterobranchia</taxon>
        <taxon>Euthyneura</taxon>
        <taxon>Panpulmonata</taxon>
        <taxon>Sacoglossa</taxon>
        <taxon>Placobranchoidea</taxon>
        <taxon>Plakobranchidae</taxon>
        <taxon>Elysia</taxon>
    </lineage>
</organism>
<proteinExistence type="predicted"/>
<sequence length="116" mass="13361">MRHSSSVAQRRQSDTERQTEDWRIVGRLARLWKGLNKQRDPRDVPFDLESELVWLHALFTLAFNLQDVVKIFSFLALPVHRRHLLAHGGKCSSSYTHTHTHTHTYSKTAGVDSSAL</sequence>
<gene>
    <name evidence="2" type="ORF">RRG08_049288</name>
</gene>
<dbReference type="Proteomes" id="UP001283361">
    <property type="component" value="Unassembled WGS sequence"/>
</dbReference>
<evidence type="ECO:0000256" key="1">
    <source>
        <dbReference type="SAM" id="MobiDB-lite"/>
    </source>
</evidence>
<reference evidence="2" key="1">
    <citation type="journal article" date="2023" name="G3 (Bethesda)">
        <title>A reference genome for the long-term kleptoplast-retaining sea slug Elysia crispata morphotype clarki.</title>
        <authorList>
            <person name="Eastman K.E."/>
            <person name="Pendleton A.L."/>
            <person name="Shaikh M.A."/>
            <person name="Suttiyut T."/>
            <person name="Ogas R."/>
            <person name="Tomko P."/>
            <person name="Gavelis G."/>
            <person name="Widhalm J.R."/>
            <person name="Wisecaver J.H."/>
        </authorList>
    </citation>
    <scope>NUCLEOTIDE SEQUENCE</scope>
    <source>
        <strain evidence="2">ECLA1</strain>
    </source>
</reference>
<name>A0AAE1B234_9GAST</name>
<keyword evidence="3" id="KW-1185">Reference proteome</keyword>